<organism evidence="2 3">
    <name type="scientific">Pristionchus entomophagus</name>
    <dbReference type="NCBI Taxonomy" id="358040"/>
    <lineage>
        <taxon>Eukaryota</taxon>
        <taxon>Metazoa</taxon>
        <taxon>Ecdysozoa</taxon>
        <taxon>Nematoda</taxon>
        <taxon>Chromadorea</taxon>
        <taxon>Rhabditida</taxon>
        <taxon>Rhabditina</taxon>
        <taxon>Diplogasteromorpha</taxon>
        <taxon>Diplogasteroidea</taxon>
        <taxon>Neodiplogasteridae</taxon>
        <taxon>Pristionchus</taxon>
    </lineage>
</organism>
<sequence length="77" mass="8640">LPTPIAFKCCILIQFMLGSFVILEAICVSIALATDITFEFRSRCTMQITNMISEIFDLLEALATNIASERPQVLRRS</sequence>
<keyword evidence="1" id="KW-1133">Transmembrane helix</keyword>
<keyword evidence="3" id="KW-1185">Reference proteome</keyword>
<gene>
    <name evidence="2" type="ORF">PENTCL1PPCAC_10226</name>
</gene>
<protein>
    <recommendedName>
        <fullName evidence="4">G protein-coupled receptor</fullName>
    </recommendedName>
</protein>
<feature type="non-terminal residue" evidence="2">
    <location>
        <position position="1"/>
    </location>
</feature>
<accession>A0AAV5SXW3</accession>
<feature type="non-terminal residue" evidence="2">
    <location>
        <position position="77"/>
    </location>
</feature>
<proteinExistence type="predicted"/>
<dbReference type="Proteomes" id="UP001432027">
    <property type="component" value="Unassembled WGS sequence"/>
</dbReference>
<feature type="transmembrane region" description="Helical" evidence="1">
    <location>
        <begin position="12"/>
        <end position="33"/>
    </location>
</feature>
<evidence type="ECO:0000313" key="2">
    <source>
        <dbReference type="EMBL" id="GMS88051.1"/>
    </source>
</evidence>
<evidence type="ECO:0008006" key="4">
    <source>
        <dbReference type="Google" id="ProtNLM"/>
    </source>
</evidence>
<name>A0AAV5SXW3_9BILA</name>
<comment type="caution">
    <text evidence="2">The sequence shown here is derived from an EMBL/GenBank/DDBJ whole genome shotgun (WGS) entry which is preliminary data.</text>
</comment>
<reference evidence="2" key="1">
    <citation type="submission" date="2023-10" db="EMBL/GenBank/DDBJ databases">
        <title>Genome assembly of Pristionchus species.</title>
        <authorList>
            <person name="Yoshida K."/>
            <person name="Sommer R.J."/>
        </authorList>
    </citation>
    <scope>NUCLEOTIDE SEQUENCE</scope>
    <source>
        <strain evidence="2">RS0144</strain>
    </source>
</reference>
<keyword evidence="1" id="KW-0812">Transmembrane</keyword>
<dbReference type="AlphaFoldDB" id="A0AAV5SXW3"/>
<keyword evidence="1" id="KW-0472">Membrane</keyword>
<evidence type="ECO:0000256" key="1">
    <source>
        <dbReference type="SAM" id="Phobius"/>
    </source>
</evidence>
<dbReference type="EMBL" id="BTSX01000003">
    <property type="protein sequence ID" value="GMS88051.1"/>
    <property type="molecule type" value="Genomic_DNA"/>
</dbReference>
<evidence type="ECO:0000313" key="3">
    <source>
        <dbReference type="Proteomes" id="UP001432027"/>
    </source>
</evidence>